<comment type="similarity">
    <text evidence="2">Belongs to the SRP9 family.</text>
</comment>
<dbReference type="STRING" id="6265.A0A0B2V9I8"/>
<dbReference type="SUPFAM" id="SSF54762">
    <property type="entry name" value="Signal recognition particle alu RNA binding heterodimer, SRP9/14"/>
    <property type="match status" value="1"/>
</dbReference>
<dbReference type="InterPro" id="IPR039432">
    <property type="entry name" value="SRP9_dom"/>
</dbReference>
<sequence>CARDVDQTVVIPLIASGVEVVSFGAEDEIKRWPQFWSTLQNREVSVDRSIGINRFFGVSMTYFTNWEEFSKAVERLYASNPTRCRFVVKYEHKKGKMVLKMTDDVVCVQYGTDQLQDVKRLEKLTATLMRNIVAK</sequence>
<dbReference type="Pfam" id="PF05486">
    <property type="entry name" value="SRP9-21"/>
    <property type="match status" value="1"/>
</dbReference>
<evidence type="ECO:0000256" key="7">
    <source>
        <dbReference type="ARBA" id="ARBA00023274"/>
    </source>
</evidence>
<keyword evidence="6" id="KW-0733">Signal recognition particle</keyword>
<evidence type="ECO:0000256" key="4">
    <source>
        <dbReference type="ARBA" id="ARBA00022490"/>
    </source>
</evidence>
<dbReference type="InterPro" id="IPR039914">
    <property type="entry name" value="SRP9-like"/>
</dbReference>
<dbReference type="PANTHER" id="PTHR12834">
    <property type="entry name" value="SIGNAL RECOGNITION PARTICLE 9 KDA PROTEIN"/>
    <property type="match status" value="1"/>
</dbReference>
<protein>
    <recommendedName>
        <fullName evidence="3">Signal recognition particle 9 kDa protein</fullName>
    </recommendedName>
</protein>
<keyword evidence="11" id="KW-1185">Reference proteome</keyword>
<comment type="function">
    <text evidence="8">Component of the signal recognition particle (SRP) complex, a ribonucleoprotein complex that mediates the cotranslational targeting of secretory and membrane proteins to the endoplasmic reticulum (ER). SRP9 together with SRP14 and the Alu portion of the SRP RNA, constitutes the elongation arrest domain of SRP. The complex of SRP9 and SRP14 is required for SRP RNA binding.</text>
</comment>
<comment type="subcellular location">
    <subcellularLocation>
        <location evidence="1">Cytoplasm</location>
    </subcellularLocation>
</comment>
<proteinExistence type="inferred from homology"/>
<keyword evidence="5" id="KW-0694">RNA-binding</keyword>
<evidence type="ECO:0000256" key="5">
    <source>
        <dbReference type="ARBA" id="ARBA00022884"/>
    </source>
</evidence>
<dbReference type="Proteomes" id="UP000031036">
    <property type="component" value="Unassembled WGS sequence"/>
</dbReference>
<dbReference type="EMBL" id="JPKZ01002147">
    <property type="protein sequence ID" value="KHN78178.1"/>
    <property type="molecule type" value="Genomic_DNA"/>
</dbReference>
<evidence type="ECO:0000256" key="8">
    <source>
        <dbReference type="ARBA" id="ARBA00045462"/>
    </source>
</evidence>
<reference evidence="10 11" key="1">
    <citation type="submission" date="2014-11" db="EMBL/GenBank/DDBJ databases">
        <title>Genetic blueprint of the zoonotic pathogen Toxocara canis.</title>
        <authorList>
            <person name="Zhu X.-Q."/>
            <person name="Korhonen P.K."/>
            <person name="Cai H."/>
            <person name="Young N.D."/>
            <person name="Nejsum P."/>
            <person name="von Samson-Himmelstjerna G."/>
            <person name="Boag P.R."/>
            <person name="Tan P."/>
            <person name="Li Q."/>
            <person name="Min J."/>
            <person name="Yang Y."/>
            <person name="Wang X."/>
            <person name="Fang X."/>
            <person name="Hall R.S."/>
            <person name="Hofmann A."/>
            <person name="Sternberg P.W."/>
            <person name="Jex A.R."/>
            <person name="Gasser R.B."/>
        </authorList>
    </citation>
    <scope>NUCLEOTIDE SEQUENCE [LARGE SCALE GENOMIC DNA]</scope>
    <source>
        <strain evidence="10">PN_DK_2014</strain>
    </source>
</reference>
<keyword evidence="4" id="KW-0963">Cytoplasm</keyword>
<dbReference type="InterPro" id="IPR009018">
    <property type="entry name" value="Signal_recog_particle_SRP9/14"/>
</dbReference>
<name>A0A0B2V9I8_TOXCA</name>
<dbReference type="GO" id="GO:0005786">
    <property type="term" value="C:signal recognition particle, endoplasmic reticulum targeting"/>
    <property type="evidence" value="ECO:0007669"/>
    <property type="project" value="UniProtKB-KW"/>
</dbReference>
<dbReference type="OrthoDB" id="360923at2759"/>
<evidence type="ECO:0000313" key="10">
    <source>
        <dbReference type="EMBL" id="KHN78178.1"/>
    </source>
</evidence>
<keyword evidence="7" id="KW-0687">Ribonucleoprotein</keyword>
<evidence type="ECO:0000256" key="2">
    <source>
        <dbReference type="ARBA" id="ARBA00009193"/>
    </source>
</evidence>
<comment type="caution">
    <text evidence="10">The sequence shown here is derived from an EMBL/GenBank/DDBJ whole genome shotgun (WGS) entry which is preliminary data.</text>
</comment>
<evidence type="ECO:0000259" key="9">
    <source>
        <dbReference type="Pfam" id="PF05486"/>
    </source>
</evidence>
<feature type="non-terminal residue" evidence="10">
    <location>
        <position position="1"/>
    </location>
</feature>
<dbReference type="GO" id="GO:0006614">
    <property type="term" value="P:SRP-dependent cotranslational protein targeting to membrane"/>
    <property type="evidence" value="ECO:0007669"/>
    <property type="project" value="InterPro"/>
</dbReference>
<dbReference type="GO" id="GO:0008312">
    <property type="term" value="F:7S RNA binding"/>
    <property type="evidence" value="ECO:0007669"/>
    <property type="project" value="InterPro"/>
</dbReference>
<evidence type="ECO:0000313" key="11">
    <source>
        <dbReference type="Proteomes" id="UP000031036"/>
    </source>
</evidence>
<dbReference type="Gene3D" id="3.30.720.10">
    <property type="entry name" value="Signal recognition particle alu RNA binding heterodimer, srp9/1"/>
    <property type="match status" value="1"/>
</dbReference>
<dbReference type="GO" id="GO:0005829">
    <property type="term" value="C:cytosol"/>
    <property type="evidence" value="ECO:0007669"/>
    <property type="project" value="UniProtKB-ARBA"/>
</dbReference>
<dbReference type="AlphaFoldDB" id="A0A0B2V9I8"/>
<evidence type="ECO:0000256" key="6">
    <source>
        <dbReference type="ARBA" id="ARBA00023135"/>
    </source>
</evidence>
<dbReference type="PANTHER" id="PTHR12834:SF12">
    <property type="entry name" value="SIGNAL RECOGNITION PARTICLE 9 KDA PROTEIN"/>
    <property type="match status" value="1"/>
</dbReference>
<accession>A0A0B2V9I8</accession>
<gene>
    <name evidence="10" type="primary">ZK512.4</name>
    <name evidence="10" type="ORF">Tcan_03566</name>
</gene>
<feature type="domain" description="SRP9" evidence="9">
    <location>
        <begin position="64"/>
        <end position="131"/>
    </location>
</feature>
<organism evidence="10 11">
    <name type="scientific">Toxocara canis</name>
    <name type="common">Canine roundworm</name>
    <dbReference type="NCBI Taxonomy" id="6265"/>
    <lineage>
        <taxon>Eukaryota</taxon>
        <taxon>Metazoa</taxon>
        <taxon>Ecdysozoa</taxon>
        <taxon>Nematoda</taxon>
        <taxon>Chromadorea</taxon>
        <taxon>Rhabditida</taxon>
        <taxon>Spirurina</taxon>
        <taxon>Ascaridomorpha</taxon>
        <taxon>Ascaridoidea</taxon>
        <taxon>Toxocaridae</taxon>
        <taxon>Toxocara</taxon>
    </lineage>
</organism>
<evidence type="ECO:0000256" key="3">
    <source>
        <dbReference type="ARBA" id="ARBA00020414"/>
    </source>
</evidence>
<dbReference type="FunFam" id="3.30.720.10:FF:000001">
    <property type="entry name" value="Signal recognition particle 9 kDa protein"/>
    <property type="match status" value="1"/>
</dbReference>
<evidence type="ECO:0000256" key="1">
    <source>
        <dbReference type="ARBA" id="ARBA00004496"/>
    </source>
</evidence>